<comment type="caution">
    <text evidence="13">The sequence shown here is derived from an EMBL/GenBank/DDBJ whole genome shotgun (WGS) entry which is preliminary data.</text>
</comment>
<evidence type="ECO:0000256" key="10">
    <source>
        <dbReference type="RuleBase" id="RU363035"/>
    </source>
</evidence>
<dbReference type="InterPro" id="IPR013155">
    <property type="entry name" value="M/V/L/I-tRNA-synth_anticd-bd"/>
</dbReference>
<organism evidence="13 14">
    <name type="scientific">Candidatus Andersenbacteria bacterium RIFCSPHIGHO2_12_FULL_45_11b</name>
    <dbReference type="NCBI Taxonomy" id="1797282"/>
    <lineage>
        <taxon>Bacteria</taxon>
        <taxon>Candidatus Anderseniibacteriota</taxon>
    </lineage>
</organism>
<dbReference type="PROSITE" id="PS00178">
    <property type="entry name" value="AA_TRNA_LIGASE_I"/>
    <property type="match status" value="1"/>
</dbReference>
<dbReference type="InterPro" id="IPR002300">
    <property type="entry name" value="aa-tRNA-synth_Ia"/>
</dbReference>
<dbReference type="InterPro" id="IPR002303">
    <property type="entry name" value="Valyl-tRNA_ligase"/>
</dbReference>
<dbReference type="Gene3D" id="3.40.50.620">
    <property type="entry name" value="HUPs"/>
    <property type="match status" value="2"/>
</dbReference>
<gene>
    <name evidence="13" type="ORF">A3E36_00760</name>
</gene>
<dbReference type="GO" id="GO:0006438">
    <property type="term" value="P:valyl-tRNA aminoacylation"/>
    <property type="evidence" value="ECO:0007669"/>
    <property type="project" value="UniProtKB-UniRule"/>
</dbReference>
<dbReference type="AlphaFoldDB" id="A0A1G1X593"/>
<dbReference type="SUPFAM" id="SSF50677">
    <property type="entry name" value="ValRS/IleRS/LeuRS editing domain"/>
    <property type="match status" value="1"/>
</dbReference>
<keyword evidence="4 10" id="KW-0547">Nucleotide-binding</keyword>
<keyword evidence="5 10" id="KW-0067">ATP-binding</keyword>
<comment type="catalytic activity">
    <reaction evidence="8">
        <text>tRNA(Val) + L-valine + ATP = L-valyl-tRNA(Val) + AMP + diphosphate</text>
        <dbReference type="Rhea" id="RHEA:10704"/>
        <dbReference type="Rhea" id="RHEA-COMP:9672"/>
        <dbReference type="Rhea" id="RHEA-COMP:9708"/>
        <dbReference type="ChEBI" id="CHEBI:30616"/>
        <dbReference type="ChEBI" id="CHEBI:33019"/>
        <dbReference type="ChEBI" id="CHEBI:57762"/>
        <dbReference type="ChEBI" id="CHEBI:78442"/>
        <dbReference type="ChEBI" id="CHEBI:78537"/>
        <dbReference type="ChEBI" id="CHEBI:456215"/>
        <dbReference type="EC" id="6.1.1.9"/>
    </reaction>
</comment>
<dbReference type="PANTHER" id="PTHR11946:SF93">
    <property type="entry name" value="VALINE--TRNA LIGASE, CHLOROPLASTIC_MITOCHONDRIAL 2"/>
    <property type="match status" value="1"/>
</dbReference>
<dbReference type="Gene3D" id="1.10.730.10">
    <property type="entry name" value="Isoleucyl-tRNA Synthetase, Domain 1"/>
    <property type="match status" value="1"/>
</dbReference>
<feature type="domain" description="Methionyl/Valyl/Leucyl/Isoleucyl-tRNA synthetase anticodon-binding" evidence="12">
    <location>
        <begin position="602"/>
        <end position="735"/>
    </location>
</feature>
<evidence type="ECO:0000256" key="3">
    <source>
        <dbReference type="ARBA" id="ARBA00022598"/>
    </source>
</evidence>
<evidence type="ECO:0000256" key="2">
    <source>
        <dbReference type="ARBA" id="ARBA00022490"/>
    </source>
</evidence>
<dbReference type="GO" id="GO:0005829">
    <property type="term" value="C:cytosol"/>
    <property type="evidence" value="ECO:0007669"/>
    <property type="project" value="TreeGrafter"/>
</dbReference>
<dbReference type="GO" id="GO:0004832">
    <property type="term" value="F:valine-tRNA ligase activity"/>
    <property type="evidence" value="ECO:0007669"/>
    <property type="project" value="UniProtKB-UniRule"/>
</dbReference>
<dbReference type="InterPro" id="IPR009008">
    <property type="entry name" value="Val/Leu/Ile-tRNA-synth_edit"/>
</dbReference>
<dbReference type="EC" id="6.1.1.9" evidence="1 9"/>
<protein>
    <recommendedName>
        <fullName evidence="1 9">Valine--tRNA ligase</fullName>
        <ecNumber evidence="1 9">6.1.1.9</ecNumber>
    </recommendedName>
</protein>
<dbReference type="GO" id="GO:0002161">
    <property type="term" value="F:aminoacyl-tRNA deacylase activity"/>
    <property type="evidence" value="ECO:0007669"/>
    <property type="project" value="InterPro"/>
</dbReference>
<evidence type="ECO:0000256" key="9">
    <source>
        <dbReference type="NCBIfam" id="TIGR00422"/>
    </source>
</evidence>
<evidence type="ECO:0000256" key="8">
    <source>
        <dbReference type="ARBA" id="ARBA00047552"/>
    </source>
</evidence>
<evidence type="ECO:0000256" key="6">
    <source>
        <dbReference type="ARBA" id="ARBA00022917"/>
    </source>
</evidence>
<accession>A0A1G1X593</accession>
<dbReference type="InterPro" id="IPR009080">
    <property type="entry name" value="tRNAsynth_Ia_anticodon-bd"/>
</dbReference>
<keyword evidence="6 10" id="KW-0648">Protein biosynthesis</keyword>
<dbReference type="Proteomes" id="UP000177941">
    <property type="component" value="Unassembled WGS sequence"/>
</dbReference>
<reference evidence="13 14" key="1">
    <citation type="journal article" date="2016" name="Nat. Commun.">
        <title>Thousands of microbial genomes shed light on interconnected biogeochemical processes in an aquifer system.</title>
        <authorList>
            <person name="Anantharaman K."/>
            <person name="Brown C.T."/>
            <person name="Hug L.A."/>
            <person name="Sharon I."/>
            <person name="Castelle C.J."/>
            <person name="Probst A.J."/>
            <person name="Thomas B.C."/>
            <person name="Singh A."/>
            <person name="Wilkins M.J."/>
            <person name="Karaoz U."/>
            <person name="Brodie E.L."/>
            <person name="Williams K.H."/>
            <person name="Hubbard S.S."/>
            <person name="Banfield J.F."/>
        </authorList>
    </citation>
    <scope>NUCLEOTIDE SEQUENCE [LARGE SCALE GENOMIC DNA]</scope>
</reference>
<evidence type="ECO:0000256" key="7">
    <source>
        <dbReference type="ARBA" id="ARBA00023146"/>
    </source>
</evidence>
<dbReference type="GO" id="GO:0005524">
    <property type="term" value="F:ATP binding"/>
    <property type="evidence" value="ECO:0007669"/>
    <property type="project" value="UniProtKB-KW"/>
</dbReference>
<dbReference type="Pfam" id="PF08264">
    <property type="entry name" value="Anticodon_1"/>
    <property type="match status" value="1"/>
</dbReference>
<dbReference type="Pfam" id="PF00133">
    <property type="entry name" value="tRNA-synt_1"/>
    <property type="match status" value="1"/>
</dbReference>
<dbReference type="NCBIfam" id="NF004349">
    <property type="entry name" value="PRK05729.1"/>
    <property type="match status" value="1"/>
</dbReference>
<sequence length="849" mass="96929">MRMPALSAQYSPKDHEQSVYKKWEDSGAFQPNEELLKQGKKPFVVMLPPPNITGVLHMGHALQDTIMDILVRWHRMKGEPTLWMPGTDHAALPTNKIIVDQLFAEGKTKEEIGRAAFIEKTEKWYEKTGAQILNQMKRLGASCDWTRNRFTMDTKYVQAVNETFLSYYKKGYIYRGARIVNWDPKTQTTVSDLEIEYKTEKAPLYTFRYGPFEISTARPETKFGDKYVVMHPDDPRYAQYAHGDTFTAPWINGDITATVIKDESVDMKFGTGVMTITPWHDLTDFAIAERHNLGMEQIIDFNGKLLPIAGEFAGMNIAAARPKIAEKLESLGLLISVDAKYQHNVALNDRGKGVIEPQVMRQWFVDMSKLKEEAIAAAENDQIRFIPPRWKSHFIDWMEHVHDWNINRQIWLGHRLPVWWKKGTHGTDQEDGNFVVSSEKPEGDYEQDPDTLDTWFSSSLWPFATLGWPDATDDLRNYYPTSVLVTAREILYLWVARMIFSGLELVHDIPFRDVLIHPVVLAKNGQRMSKSLGTGIDPIELIEAHGADATRFGLMHQMSFDMQQMKFDPEAIRAAQNFANKLWNIARLLDELKDRRQEGAADMWIRARAYQVSQEVGAMLAAYKIGEAARLLQDFVWYEFADWYLEIVKKEGSTAVARAVFADIIKMLHPFMPHITEVLWEHAGNSELLITSPWEFAEYAVSQEAIDTMRVFQSVVTAVRSARIVFGIPMGSVVEIYSDASLPMPETLEALARVHIVAEAGGRMRSYPLSTGGVIMLYAAEITEEALKKGRDRLNTRAQTITAKIQATQQIIESMRGRAPEEKVQEKQNELARLQQQLQDIDMSRGLLK</sequence>
<name>A0A1G1X593_9BACT</name>
<evidence type="ECO:0000259" key="12">
    <source>
        <dbReference type="Pfam" id="PF08264"/>
    </source>
</evidence>
<dbReference type="NCBIfam" id="TIGR00422">
    <property type="entry name" value="valS"/>
    <property type="match status" value="1"/>
</dbReference>
<evidence type="ECO:0000256" key="5">
    <source>
        <dbReference type="ARBA" id="ARBA00022840"/>
    </source>
</evidence>
<feature type="domain" description="Aminoacyl-tRNA synthetase class Ia" evidence="11">
    <location>
        <begin position="19"/>
        <end position="558"/>
    </location>
</feature>
<keyword evidence="7 10" id="KW-0030">Aminoacyl-tRNA synthetase</keyword>
<evidence type="ECO:0000256" key="1">
    <source>
        <dbReference type="ARBA" id="ARBA00013169"/>
    </source>
</evidence>
<dbReference type="EMBL" id="MHHS01000051">
    <property type="protein sequence ID" value="OGY35192.1"/>
    <property type="molecule type" value="Genomic_DNA"/>
</dbReference>
<dbReference type="CDD" id="cd07962">
    <property type="entry name" value="Anticodon_Ia_Val"/>
    <property type="match status" value="1"/>
</dbReference>
<dbReference type="PRINTS" id="PR00986">
    <property type="entry name" value="TRNASYNTHVAL"/>
</dbReference>
<evidence type="ECO:0000313" key="13">
    <source>
        <dbReference type="EMBL" id="OGY35192.1"/>
    </source>
</evidence>
<dbReference type="SUPFAM" id="SSF52374">
    <property type="entry name" value="Nucleotidylyl transferase"/>
    <property type="match status" value="1"/>
</dbReference>
<evidence type="ECO:0000313" key="14">
    <source>
        <dbReference type="Proteomes" id="UP000177941"/>
    </source>
</evidence>
<dbReference type="InterPro" id="IPR014729">
    <property type="entry name" value="Rossmann-like_a/b/a_fold"/>
</dbReference>
<keyword evidence="2" id="KW-0963">Cytoplasm</keyword>
<proteinExistence type="inferred from homology"/>
<dbReference type="InterPro" id="IPR033705">
    <property type="entry name" value="Anticodon_Ia_Val"/>
</dbReference>
<dbReference type="PANTHER" id="PTHR11946">
    <property type="entry name" value="VALYL-TRNA SYNTHETASES"/>
    <property type="match status" value="1"/>
</dbReference>
<dbReference type="CDD" id="cd00817">
    <property type="entry name" value="ValRS_core"/>
    <property type="match status" value="1"/>
</dbReference>
<comment type="similarity">
    <text evidence="10">Belongs to the class-I aminoacyl-tRNA synthetase family.</text>
</comment>
<evidence type="ECO:0000256" key="4">
    <source>
        <dbReference type="ARBA" id="ARBA00022741"/>
    </source>
</evidence>
<dbReference type="SUPFAM" id="SSF47323">
    <property type="entry name" value="Anticodon-binding domain of a subclass of class I aminoacyl-tRNA synthetases"/>
    <property type="match status" value="1"/>
</dbReference>
<dbReference type="InterPro" id="IPR001412">
    <property type="entry name" value="aa-tRNA-synth_I_CS"/>
</dbReference>
<keyword evidence="3 10" id="KW-0436">Ligase</keyword>
<dbReference type="FunFam" id="3.40.50.620:FF:000020">
    <property type="entry name" value="Valine--tRNA ligase, mitochondrial"/>
    <property type="match status" value="1"/>
</dbReference>
<evidence type="ECO:0000259" key="11">
    <source>
        <dbReference type="Pfam" id="PF00133"/>
    </source>
</evidence>